<dbReference type="PANTHER" id="PTHR33127">
    <property type="entry name" value="TRANSMEMBRANE PROTEIN"/>
    <property type="match status" value="1"/>
</dbReference>
<reference evidence="3 4" key="1">
    <citation type="submission" date="2025-04" db="UniProtKB">
        <authorList>
            <consortium name="RefSeq"/>
        </authorList>
    </citation>
    <scope>IDENTIFICATION</scope>
    <source>
        <tissue evidence="3 4">Fruit stalk</tissue>
    </source>
</reference>
<dbReference type="GeneID" id="111287888"/>
<dbReference type="RefSeq" id="XP_022734310.1">
    <property type="nucleotide sequence ID" value="XM_022878575.1"/>
</dbReference>
<proteinExistence type="predicted"/>
<protein>
    <submittedName>
        <fullName evidence="3 4">F-box protein At3g56470-like</fullName>
    </submittedName>
</protein>
<evidence type="ECO:0000259" key="1">
    <source>
        <dbReference type="Pfam" id="PF03478"/>
    </source>
</evidence>
<gene>
    <name evidence="3 4" type="primary">LOC111287888</name>
</gene>
<dbReference type="SUPFAM" id="SSF69322">
    <property type="entry name" value="Tricorn protease domain 2"/>
    <property type="match status" value="1"/>
</dbReference>
<name>A0A6P5Y1I9_DURZI</name>
<dbReference type="RefSeq" id="XP_022734309.1">
    <property type="nucleotide sequence ID" value="XM_022878574.1"/>
</dbReference>
<dbReference type="PANTHER" id="PTHR33127:SF35">
    <property type="entry name" value="F-BOX DOMAIN-CONTAINING PROTEIN"/>
    <property type="match status" value="1"/>
</dbReference>
<sequence>MVESCGEVFVIYLVHGGKLFVEVTGVEVFKLDFSLMEWIKVECAKDRAFFVDEKAAYSCPALKPETEGNRIFFTLSDDKSLYSIDIEENSVSVSLPCTDLKPPWSTPIWVMPDLSLSPVHRRMEKIEPDQIEDIVPCVESKNKEEIGYFCELPLDLLSSVASCLVLHDYMNFRVVNRICRLAAPPIHWPATIKKLVRHSLAPWLMVCKKGQDKCKFIDPLHRERYLMNNPNKSSDVRMCYSKEGWCLMLQGEYTIFFWNPFTKKIILLPKLPHEFKTIIGCDFSSSPDSSGCLLVLIYILVGEGHWESLYAFKWKDFKLSKNNNPVFYNEELYLLGSEGNLGVFREGFIWEVLDKPQRPCKSFYQSFLLQGNGKLLSVFVGFMGKWLKVFELNLSTMNWVEIDNVRDKVIHVSRISSFSTAATTEEMRNTVCLPRFYEDNLVYYSLDYKKYHFYGSNVVMEDFYNTKEQLYSGWIEPRW</sequence>
<accession>A0A6P5Y1I9</accession>
<feature type="domain" description="KIB1-4 beta-propeller" evidence="1">
    <location>
        <begin position="1"/>
        <end position="87"/>
    </location>
</feature>
<dbReference type="Pfam" id="PF03478">
    <property type="entry name" value="Beta-prop_KIB1-4"/>
    <property type="match status" value="2"/>
</dbReference>
<keyword evidence="2" id="KW-1185">Reference proteome</keyword>
<evidence type="ECO:0000313" key="2">
    <source>
        <dbReference type="Proteomes" id="UP000515121"/>
    </source>
</evidence>
<dbReference type="AlphaFoldDB" id="A0A6P5Y1I9"/>
<dbReference type="InterPro" id="IPR005174">
    <property type="entry name" value="KIB1-4_b-propeller"/>
</dbReference>
<dbReference type="Proteomes" id="UP000515121">
    <property type="component" value="Unplaced"/>
</dbReference>
<dbReference type="KEGG" id="dzi:111287888"/>
<dbReference type="OrthoDB" id="1863935at2759"/>
<evidence type="ECO:0000313" key="4">
    <source>
        <dbReference type="RefSeq" id="XP_022734310.1"/>
    </source>
</evidence>
<feature type="domain" description="KIB1-4 beta-propeller" evidence="1">
    <location>
        <begin position="223"/>
        <end position="447"/>
    </location>
</feature>
<evidence type="ECO:0000313" key="3">
    <source>
        <dbReference type="RefSeq" id="XP_022734309.1"/>
    </source>
</evidence>
<organism evidence="2 3">
    <name type="scientific">Durio zibethinus</name>
    <name type="common">Durian</name>
    <dbReference type="NCBI Taxonomy" id="66656"/>
    <lineage>
        <taxon>Eukaryota</taxon>
        <taxon>Viridiplantae</taxon>
        <taxon>Streptophyta</taxon>
        <taxon>Embryophyta</taxon>
        <taxon>Tracheophyta</taxon>
        <taxon>Spermatophyta</taxon>
        <taxon>Magnoliopsida</taxon>
        <taxon>eudicotyledons</taxon>
        <taxon>Gunneridae</taxon>
        <taxon>Pentapetalae</taxon>
        <taxon>rosids</taxon>
        <taxon>malvids</taxon>
        <taxon>Malvales</taxon>
        <taxon>Malvaceae</taxon>
        <taxon>Helicteroideae</taxon>
        <taxon>Durio</taxon>
    </lineage>
</organism>